<comment type="caution">
    <text evidence="2">The sequence shown here is derived from an EMBL/GenBank/DDBJ whole genome shotgun (WGS) entry which is preliminary data.</text>
</comment>
<dbReference type="EMBL" id="JAAIVB010000011">
    <property type="protein sequence ID" value="NEX60230.1"/>
    <property type="molecule type" value="Genomic_DNA"/>
</dbReference>
<dbReference type="AlphaFoldDB" id="A0A6B3SHT9"/>
<evidence type="ECO:0000313" key="2">
    <source>
        <dbReference type="EMBL" id="NEX60230.1"/>
    </source>
</evidence>
<gene>
    <name evidence="2" type="ORF">G3574_03980</name>
</gene>
<organism evidence="2 3">
    <name type="scientific">Noviherbaspirillum galbum</name>
    <dbReference type="NCBI Taxonomy" id="2709383"/>
    <lineage>
        <taxon>Bacteria</taxon>
        <taxon>Pseudomonadati</taxon>
        <taxon>Pseudomonadota</taxon>
        <taxon>Betaproteobacteria</taxon>
        <taxon>Burkholderiales</taxon>
        <taxon>Oxalobacteraceae</taxon>
        <taxon>Noviherbaspirillum</taxon>
    </lineage>
</organism>
<dbReference type="Proteomes" id="UP000482155">
    <property type="component" value="Unassembled WGS sequence"/>
</dbReference>
<feature type="compositionally biased region" description="Basic and acidic residues" evidence="1">
    <location>
        <begin position="1"/>
        <end position="18"/>
    </location>
</feature>
<evidence type="ECO:0000256" key="1">
    <source>
        <dbReference type="SAM" id="MobiDB-lite"/>
    </source>
</evidence>
<protein>
    <submittedName>
        <fullName evidence="2">Uncharacterized protein</fullName>
    </submittedName>
</protein>
<feature type="region of interest" description="Disordered" evidence="1">
    <location>
        <begin position="1"/>
        <end position="21"/>
    </location>
</feature>
<keyword evidence="3" id="KW-1185">Reference proteome</keyword>
<evidence type="ECO:0000313" key="3">
    <source>
        <dbReference type="Proteomes" id="UP000482155"/>
    </source>
</evidence>
<sequence>MYLPVEDRSQDRSSRPETRNPLLKLPAAARLAALPPESKAALRELLLELKAHCRENAEKCWRSHKPPMAMYWKAMGVWIGHCARLLR</sequence>
<reference evidence="2 3" key="1">
    <citation type="submission" date="2020-02" db="EMBL/GenBank/DDBJ databases">
        <authorList>
            <person name="Kim M.K."/>
        </authorList>
    </citation>
    <scope>NUCLEOTIDE SEQUENCE [LARGE SCALE GENOMIC DNA]</scope>
    <source>
        <strain evidence="2 3">17J57-3</strain>
    </source>
</reference>
<proteinExistence type="predicted"/>
<dbReference type="RefSeq" id="WP_163960722.1">
    <property type="nucleotide sequence ID" value="NZ_JAAIVB010000011.1"/>
</dbReference>
<name>A0A6B3SHT9_9BURK</name>
<accession>A0A6B3SHT9</accession>